<dbReference type="GO" id="GO:0016491">
    <property type="term" value="F:oxidoreductase activity"/>
    <property type="evidence" value="ECO:0007669"/>
    <property type="project" value="UniProtKB-KW"/>
</dbReference>
<feature type="compositionally biased region" description="Pro residues" evidence="3">
    <location>
        <begin position="89"/>
        <end position="98"/>
    </location>
</feature>
<evidence type="ECO:0000256" key="3">
    <source>
        <dbReference type="SAM" id="MobiDB-lite"/>
    </source>
</evidence>
<dbReference type="Gene3D" id="3.40.50.720">
    <property type="entry name" value="NAD(P)-binding Rossmann-like Domain"/>
    <property type="match status" value="1"/>
</dbReference>
<feature type="compositionally biased region" description="Low complexity" evidence="3">
    <location>
        <begin position="127"/>
        <end position="165"/>
    </location>
</feature>
<dbReference type="PANTHER" id="PTHR43639">
    <property type="entry name" value="OXIDOREDUCTASE, SHORT-CHAIN DEHYDROGENASE/REDUCTASE FAMILY (AFU_ORTHOLOGUE AFUA_5G02870)"/>
    <property type="match status" value="1"/>
</dbReference>
<feature type="compositionally biased region" description="Polar residues" evidence="3">
    <location>
        <begin position="41"/>
        <end position="58"/>
    </location>
</feature>
<reference evidence="4 5" key="1">
    <citation type="submission" date="2016-10" db="EMBL/GenBank/DDBJ databases">
        <authorList>
            <person name="de Groot N.N."/>
        </authorList>
    </citation>
    <scope>NUCLEOTIDE SEQUENCE [LARGE SCALE GENOMIC DNA]</scope>
    <source>
        <strain evidence="5">P4-7,KCTC 19426,CECT 7604</strain>
    </source>
</reference>
<dbReference type="PANTHER" id="PTHR43639:SF1">
    <property type="entry name" value="SHORT-CHAIN DEHYDROGENASE_REDUCTASE FAMILY PROTEIN"/>
    <property type="match status" value="1"/>
</dbReference>
<dbReference type="CDD" id="cd05233">
    <property type="entry name" value="SDR_c"/>
    <property type="match status" value="1"/>
</dbReference>
<evidence type="ECO:0000256" key="1">
    <source>
        <dbReference type="ARBA" id="ARBA00006484"/>
    </source>
</evidence>
<evidence type="ECO:0000256" key="2">
    <source>
        <dbReference type="ARBA" id="ARBA00023002"/>
    </source>
</evidence>
<feature type="region of interest" description="Disordered" evidence="3">
    <location>
        <begin position="1"/>
        <end position="183"/>
    </location>
</feature>
<sequence length="470" mass="46652">MTLPIDDVWLAGESTTGVPDQRIHHTDPNSMADGSNGALMNPQNGSNGAHMNPQNGSNGVDRDPSSNHPADAGHGRPRTFDPRSFDPGPDLPPLPTLRPLPTIKPMATWPPKAPPAQAPDEPRTPDEPAAPVAATATAATEAPTDADAPAGPDAAVVEPADVSPEPSDPTDLPPATGEPADDRTIRVSGLSIDGGVDDIVAGPVGSAPVAPATGPGTPAPTIRRRRRATDFEDGAPESLEAAGSHAGQRVLVLGGSGTVGREIARSLAARGARLAVHHATRGPLAGQLVQDLPGTGHLAVGADLADADAVADLIASVDAQFDGLDVVINAATAGDSIGRPALVGSSLSDWTDAWTGALTVDMLGAATVVHAAAAAFIARGRGGRIILVAAKGRAADDRPSSVAAATEQAVGALGSALAAELAPHGVGLTVVGSGSASSAGWSPEALAEAVVWLASGPTASLAGAVFTIAG</sequence>
<proteinExistence type="inferred from homology"/>
<dbReference type="AlphaFoldDB" id="A0A1H0K8W9"/>
<dbReference type="InterPro" id="IPR036291">
    <property type="entry name" value="NAD(P)-bd_dom_sf"/>
</dbReference>
<accession>A0A1H0K8W9</accession>
<dbReference type="RefSeq" id="WP_157695221.1">
    <property type="nucleotide sequence ID" value="NZ_LT629710.1"/>
</dbReference>
<dbReference type="SUPFAM" id="SSF51735">
    <property type="entry name" value="NAD(P)-binding Rossmann-fold domains"/>
    <property type="match status" value="1"/>
</dbReference>
<comment type="similarity">
    <text evidence="1">Belongs to the short-chain dehydrogenases/reductases (SDR) family.</text>
</comment>
<gene>
    <name evidence="4" type="ORF">SAMN04515671_1212</name>
</gene>
<keyword evidence="5" id="KW-1185">Reference proteome</keyword>
<dbReference type="STRING" id="1090615.SAMN04515671_1212"/>
<name>A0A1H0K8W9_9ACTN</name>
<dbReference type="Proteomes" id="UP000198741">
    <property type="component" value="Chromosome I"/>
</dbReference>
<evidence type="ECO:0000313" key="5">
    <source>
        <dbReference type="Proteomes" id="UP000198741"/>
    </source>
</evidence>
<organism evidence="4 5">
    <name type="scientific">Nakamurella panacisegetis</name>
    <dbReference type="NCBI Taxonomy" id="1090615"/>
    <lineage>
        <taxon>Bacteria</taxon>
        <taxon>Bacillati</taxon>
        <taxon>Actinomycetota</taxon>
        <taxon>Actinomycetes</taxon>
        <taxon>Nakamurellales</taxon>
        <taxon>Nakamurellaceae</taxon>
        <taxon>Nakamurella</taxon>
    </lineage>
</organism>
<feature type="region of interest" description="Disordered" evidence="3">
    <location>
        <begin position="198"/>
        <end position="224"/>
    </location>
</feature>
<dbReference type="PRINTS" id="PR00081">
    <property type="entry name" value="GDHRDH"/>
</dbReference>
<feature type="compositionally biased region" description="Low complexity" evidence="3">
    <location>
        <begin position="200"/>
        <end position="221"/>
    </location>
</feature>
<dbReference type="InterPro" id="IPR002347">
    <property type="entry name" value="SDR_fam"/>
</dbReference>
<keyword evidence="2" id="KW-0560">Oxidoreductase</keyword>
<dbReference type="EMBL" id="LT629710">
    <property type="protein sequence ID" value="SDO52334.1"/>
    <property type="molecule type" value="Genomic_DNA"/>
</dbReference>
<evidence type="ECO:0000313" key="4">
    <source>
        <dbReference type="EMBL" id="SDO52334.1"/>
    </source>
</evidence>
<feature type="compositionally biased region" description="Basic and acidic residues" evidence="3">
    <location>
        <begin position="60"/>
        <end position="84"/>
    </location>
</feature>
<protein>
    <submittedName>
        <fullName evidence="4">Short-chain dehydrogenase</fullName>
    </submittedName>
</protein>
<dbReference type="Pfam" id="PF00106">
    <property type="entry name" value="adh_short"/>
    <property type="match status" value="1"/>
</dbReference>